<feature type="transmembrane region" description="Helical" evidence="5">
    <location>
        <begin position="366"/>
        <end position="390"/>
    </location>
</feature>
<evidence type="ECO:0000313" key="7">
    <source>
        <dbReference type="EMBL" id="WFP09665.1"/>
    </source>
</evidence>
<feature type="transmembrane region" description="Helical" evidence="5">
    <location>
        <begin position="85"/>
        <end position="105"/>
    </location>
</feature>
<dbReference type="SUPFAM" id="SSF103473">
    <property type="entry name" value="MFS general substrate transporter"/>
    <property type="match status" value="1"/>
</dbReference>
<keyword evidence="8" id="KW-1185">Reference proteome</keyword>
<comment type="subcellular location">
    <subcellularLocation>
        <location evidence="1">Membrane</location>
        <topology evidence="1">Multi-pass membrane protein</topology>
    </subcellularLocation>
</comment>
<feature type="transmembrane region" description="Helical" evidence="5">
    <location>
        <begin position="111"/>
        <end position="132"/>
    </location>
</feature>
<feature type="transmembrane region" description="Helical" evidence="5">
    <location>
        <begin position="53"/>
        <end position="73"/>
    </location>
</feature>
<dbReference type="PANTHER" id="PTHR42718:SF49">
    <property type="entry name" value="EXPORT PROTEIN"/>
    <property type="match status" value="1"/>
</dbReference>
<gene>
    <name evidence="7" type="ORF">P8T11_07255</name>
</gene>
<evidence type="ECO:0000313" key="8">
    <source>
        <dbReference type="Proteomes" id="UP001214170"/>
    </source>
</evidence>
<dbReference type="EMBL" id="CP121261">
    <property type="protein sequence ID" value="WFP09665.1"/>
    <property type="molecule type" value="Genomic_DNA"/>
</dbReference>
<reference evidence="7 8" key="1">
    <citation type="submission" date="2023-03" db="EMBL/GenBank/DDBJ databases">
        <title>Achromobacter spanius LIG8.</title>
        <authorList>
            <person name="Shrestha S."/>
        </authorList>
    </citation>
    <scope>NUCLEOTIDE SEQUENCE [LARGE SCALE GENOMIC DNA]</scope>
    <source>
        <strain evidence="7 8">LIG8</strain>
    </source>
</reference>
<feature type="transmembrane region" description="Helical" evidence="5">
    <location>
        <begin position="503"/>
        <end position="526"/>
    </location>
</feature>
<protein>
    <submittedName>
        <fullName evidence="7">MFS transporter</fullName>
    </submittedName>
</protein>
<proteinExistence type="predicted"/>
<dbReference type="Pfam" id="PF07690">
    <property type="entry name" value="MFS_1"/>
    <property type="match status" value="1"/>
</dbReference>
<keyword evidence="3 5" id="KW-1133">Transmembrane helix</keyword>
<dbReference type="PROSITE" id="PS50850">
    <property type="entry name" value="MFS"/>
    <property type="match status" value="1"/>
</dbReference>
<feature type="transmembrane region" description="Helical" evidence="5">
    <location>
        <begin position="144"/>
        <end position="165"/>
    </location>
</feature>
<dbReference type="RefSeq" id="WP_268077582.1">
    <property type="nucleotide sequence ID" value="NZ_CP106885.1"/>
</dbReference>
<dbReference type="InterPro" id="IPR011701">
    <property type="entry name" value="MFS"/>
</dbReference>
<evidence type="ECO:0000256" key="4">
    <source>
        <dbReference type="ARBA" id="ARBA00023136"/>
    </source>
</evidence>
<evidence type="ECO:0000256" key="3">
    <source>
        <dbReference type="ARBA" id="ARBA00022989"/>
    </source>
</evidence>
<feature type="transmembrane region" description="Helical" evidence="5">
    <location>
        <begin position="204"/>
        <end position="224"/>
    </location>
</feature>
<dbReference type="Gene3D" id="1.20.1250.20">
    <property type="entry name" value="MFS general substrate transporter like domains"/>
    <property type="match status" value="2"/>
</dbReference>
<evidence type="ECO:0000256" key="1">
    <source>
        <dbReference type="ARBA" id="ARBA00004141"/>
    </source>
</evidence>
<organism evidence="7 8">
    <name type="scientific">Achromobacter spanius</name>
    <dbReference type="NCBI Taxonomy" id="217203"/>
    <lineage>
        <taxon>Bacteria</taxon>
        <taxon>Pseudomonadati</taxon>
        <taxon>Pseudomonadota</taxon>
        <taxon>Betaproteobacteria</taxon>
        <taxon>Burkholderiales</taxon>
        <taxon>Alcaligenaceae</taxon>
        <taxon>Achromobacter</taxon>
    </lineage>
</organism>
<feature type="transmembrane region" description="Helical" evidence="5">
    <location>
        <begin position="336"/>
        <end position="354"/>
    </location>
</feature>
<sequence length="542" mass="56186">MPTPELSTPFPAPRHRWLQLLSACLTALLIPLCFTGPAVVLPSISHDLGGTPVQLNWILNGYILAYGSVIMVAGSLTDLVGPRRVWLLGLAGFCVTTFAIAFVPTTGWINFLRLMQGVGGAAAFAAAMSSLAPLFHGVARTRAFSLLGTTFGIGLSFGPLASGWMVQTAGWQWVFLSTGVVGLLGAVMVAISVRPTASVAQGRLDWPGAITFTGALGLFTYGILLAPEAGWTDAHVVGALLASVLLAVAFVRIERRVARPMLDLSLFRSPRFVGVQVLAASPAFLFIALIALLPGRFIGIDGYSALEAGQLMIGLAAPLLVVPFLAALLTRWFRPGLLSAIGLIAVAAGLIWLADVMAAGAAGLWMPMLLIGCGIGLPWGLMDAMAVSVVDARNVGMATGIFNTVRVSADGVAIAVLSALLALLIQTQLSASLSATLPASLSASLPDPQPGAQVEAKSNALQAQALVMAANRAALGQLDEAAAQLPHATAQVMPLLHDAYDSAFRHVLHALAGIAVLTALCITLLLGRRETVAARLSPPATS</sequence>
<feature type="transmembrane region" description="Helical" evidence="5">
    <location>
        <begin position="272"/>
        <end position="293"/>
    </location>
</feature>
<feature type="transmembrane region" description="Helical" evidence="5">
    <location>
        <begin position="20"/>
        <end position="41"/>
    </location>
</feature>
<keyword evidence="4 5" id="KW-0472">Membrane</keyword>
<dbReference type="InterPro" id="IPR036259">
    <property type="entry name" value="MFS_trans_sf"/>
</dbReference>
<name>A0ABY8GYG3_9BURK</name>
<evidence type="ECO:0000259" key="6">
    <source>
        <dbReference type="PROSITE" id="PS50850"/>
    </source>
</evidence>
<evidence type="ECO:0000256" key="2">
    <source>
        <dbReference type="ARBA" id="ARBA00022692"/>
    </source>
</evidence>
<accession>A0ABY8GYG3</accession>
<feature type="transmembrane region" description="Helical" evidence="5">
    <location>
        <begin position="230"/>
        <end position="251"/>
    </location>
</feature>
<dbReference type="CDD" id="cd17321">
    <property type="entry name" value="MFS_MMR_MDR_like"/>
    <property type="match status" value="1"/>
</dbReference>
<feature type="transmembrane region" description="Helical" evidence="5">
    <location>
        <begin position="411"/>
        <end position="431"/>
    </location>
</feature>
<keyword evidence="2 5" id="KW-0812">Transmembrane</keyword>
<feature type="domain" description="Major facilitator superfamily (MFS) profile" evidence="6">
    <location>
        <begin position="19"/>
        <end position="530"/>
    </location>
</feature>
<dbReference type="InterPro" id="IPR020846">
    <property type="entry name" value="MFS_dom"/>
</dbReference>
<feature type="transmembrane region" description="Helical" evidence="5">
    <location>
        <begin position="171"/>
        <end position="192"/>
    </location>
</feature>
<evidence type="ECO:0000256" key="5">
    <source>
        <dbReference type="SAM" id="Phobius"/>
    </source>
</evidence>
<dbReference type="PANTHER" id="PTHR42718">
    <property type="entry name" value="MAJOR FACILITATOR SUPERFAMILY MULTIDRUG TRANSPORTER MFSC"/>
    <property type="match status" value="1"/>
</dbReference>
<dbReference type="Proteomes" id="UP001214170">
    <property type="component" value="Chromosome"/>
</dbReference>
<feature type="transmembrane region" description="Helical" evidence="5">
    <location>
        <begin position="308"/>
        <end position="329"/>
    </location>
</feature>